<dbReference type="GO" id="GO:0043531">
    <property type="term" value="F:ADP binding"/>
    <property type="evidence" value="ECO:0007669"/>
    <property type="project" value="InterPro"/>
</dbReference>
<dbReference type="SUPFAM" id="SSF52058">
    <property type="entry name" value="L domain-like"/>
    <property type="match status" value="1"/>
</dbReference>
<evidence type="ECO:0000256" key="2">
    <source>
        <dbReference type="ARBA" id="ARBA00004496"/>
    </source>
</evidence>
<evidence type="ECO:0000256" key="9">
    <source>
        <dbReference type="ARBA" id="ARBA00022821"/>
    </source>
</evidence>
<dbReference type="Pfam" id="PF00931">
    <property type="entry name" value="NB-ARC"/>
    <property type="match status" value="1"/>
</dbReference>
<evidence type="ECO:0000313" key="15">
    <source>
        <dbReference type="Proteomes" id="UP001161247"/>
    </source>
</evidence>
<evidence type="ECO:0000256" key="6">
    <source>
        <dbReference type="ARBA" id="ARBA00022667"/>
    </source>
</evidence>
<feature type="domain" description="NB-ARC" evidence="11">
    <location>
        <begin position="815"/>
        <end position="982"/>
    </location>
</feature>
<evidence type="ECO:0000256" key="1">
    <source>
        <dbReference type="ARBA" id="ARBA00002074"/>
    </source>
</evidence>
<dbReference type="InterPro" id="IPR036388">
    <property type="entry name" value="WH-like_DNA-bd_sf"/>
</dbReference>
<dbReference type="Gene3D" id="1.10.8.430">
    <property type="entry name" value="Helical domain of apoptotic protease-activating factors"/>
    <property type="match status" value="1"/>
</dbReference>
<evidence type="ECO:0000256" key="7">
    <source>
        <dbReference type="ARBA" id="ARBA00022737"/>
    </source>
</evidence>
<keyword evidence="10" id="KW-0067">ATP-binding</keyword>
<comment type="similarity">
    <text evidence="3">Belongs to the disease resistance NB-LRR family.</text>
</comment>
<organism evidence="14 15">
    <name type="scientific">Oldenlandia corymbosa var. corymbosa</name>
    <dbReference type="NCBI Taxonomy" id="529605"/>
    <lineage>
        <taxon>Eukaryota</taxon>
        <taxon>Viridiplantae</taxon>
        <taxon>Streptophyta</taxon>
        <taxon>Embryophyta</taxon>
        <taxon>Tracheophyta</taxon>
        <taxon>Spermatophyta</taxon>
        <taxon>Magnoliopsida</taxon>
        <taxon>eudicotyledons</taxon>
        <taxon>Gunneridae</taxon>
        <taxon>Pentapetalae</taxon>
        <taxon>asterids</taxon>
        <taxon>lamiids</taxon>
        <taxon>Gentianales</taxon>
        <taxon>Rubiaceae</taxon>
        <taxon>Rubioideae</taxon>
        <taxon>Spermacoceae</taxon>
        <taxon>Hedyotis-Oldenlandia complex</taxon>
        <taxon>Oldenlandia</taxon>
    </lineage>
</organism>
<evidence type="ECO:0000256" key="4">
    <source>
        <dbReference type="ARBA" id="ARBA00022490"/>
    </source>
</evidence>
<comment type="function">
    <text evidence="1">Confers resistance to late blight (Phytophthora infestans) races carrying the avirulence gene Avr1. Resistance proteins guard the plant against pathogens that contain an appropriate avirulence protein via an indirect interaction with this avirulence protein. That triggers a defense system including the hypersensitive response, which restricts the pathogen growth.</text>
</comment>
<keyword evidence="15" id="KW-1185">Reference proteome</keyword>
<keyword evidence="6" id="KW-0381">Hypersensitive response</keyword>
<dbReference type="InterPro" id="IPR058922">
    <property type="entry name" value="WHD_DRP"/>
</dbReference>
<proteinExistence type="inferred from homology"/>
<sequence>MILAQHIRIQTVEILLNTFCINNTYNWNQSKTSMPLSKSEMVDSCLDSIKNICGLLDRIETWGLDDPSYSSKADHALVIWIQLFAQSMIAFLKALLSYTSGWRRHDTARYLASLLADIEDALRYKEAKLEADCASGETWCWSTKSDRIQKIRKFICSISEEVGDASDALAKADHRPMKHPFAFDEFVASVQAYLESLPAQLNAYVCPGLRLNVIQYNREPYLRESAPYQVWPSSKVNETVAVVVRNLEILRHLIACFARCCFDDREKLYPVLNRAGALVFSIAHLSWASVQDRDADLFINSLFSTLSDLSDKISNHNLEVNEIYLKVLEGHEDLLKAAKPSPGSIGSPMVDKDMTNCFLSFILSANERADLMYSILKFPLIDITDTPEDCRDHLIELSLKRGIAAVKKAICLDQSIWDDEMPNGPVTATNSWLKMKLIRAEIFLQALNNHKADLVLSVGNQISAVAAVSKALRLLAKFYRAPDSFLEDSKRLILSLIEDAIREPVSIYYSNQTGSTIEDIISETSVAVFEIFKAEATLMVLIDHEASLAFLASHRIESLHKVLNLLRALLSNLLKVNLEDGNLSISLRALASEAAFFVCSFGHQRAEENTNLIMNLLLPCLPEMNELNMADTTQLYQPSPWSLFSNSPKSSGFGFLGLLLGELRGILNRKPDIIAVMQDQAQVFMKELQLAMSQLQDVAEQLDDNTDLGRRLMCLIYEAEYIIDLSVTGGVPMWQHQLGFLNLVLETRFIKAQVLELYEKKKVDFAAANVEVVLQDMSVEDTTSLKIEEVDDQARGKIKLSPKDDEVIVGVDDQAQIIINQLKSRRQQLDIVSIVGMPGLGKTTLARKVYGDVAVGYHFEIRGWCSVSQVYRKRELILEILGSFVELTDKIMKMDDGDLSTTLYQALKKRRFLIVMDDVWTIEPWNDLKCILPDDGKGSRVLFTTRLSDVPLQGNPTREPHQLRLLTDDESWMLLLDRVFQGGSCPEELLKVARQIATACKGLPLAIVVVAGLLRGRIGGKGCWNEIAGSLRSHLRDDPNPNEQFMHILEKSYNHLPCYLRPCFLYMGAFLEDTEISVQKLKLYWKAEGFVSKAESESLEETAEKYMAELIGRSLVMETKRRSKGGTKACRMHDMVRDLCLEKARSENFMHLVVSGDDKDGSKKYSHLFNGTLVQYRLCVHSIKEAFVGSLPVAAHAHSLLLLPIDNRQDLGGSYDFAFIVHKFKLLRMLDLESITFRGTNFPTEIELMIRLRYLAIRGKMSEVPSSIAKLWNLETLIVRGTHGEIALPAALWTMERLSQVQVLSRASFTLPGNDESTVSANLSVLSSAALPYGKDTEKLLRLLVGLKKLRCIFFENWDISRKCNLFPGMDFMTQLESLKIFYYGRILFPCEFNFPINLKKLTLSKFRLPWEYISAIRELPNLEVLKLLSRAFEGETWDLEEGDEFPNLKFFMLDGLNLTTWSALSDNFPQLERLVLRSCKKLEEIPSSFGEISTLQMIEVHWCSESSAKSVGTIHDQQLDYGNAGFKVMISPPHWDFRASSK</sequence>
<dbReference type="GO" id="GO:0005737">
    <property type="term" value="C:cytoplasm"/>
    <property type="evidence" value="ECO:0007669"/>
    <property type="project" value="UniProtKB-SubCell"/>
</dbReference>
<dbReference type="Gene3D" id="3.40.50.300">
    <property type="entry name" value="P-loop containing nucleotide triphosphate hydrolases"/>
    <property type="match status" value="1"/>
</dbReference>
<dbReference type="Proteomes" id="UP001161247">
    <property type="component" value="Unassembled WGS sequence"/>
</dbReference>
<dbReference type="Pfam" id="PF23598">
    <property type="entry name" value="LRR_14"/>
    <property type="match status" value="1"/>
</dbReference>
<evidence type="ECO:0000256" key="10">
    <source>
        <dbReference type="ARBA" id="ARBA00022840"/>
    </source>
</evidence>
<dbReference type="FunFam" id="3.40.50.300:FF:001091">
    <property type="entry name" value="Probable disease resistance protein At1g61300"/>
    <property type="match status" value="1"/>
</dbReference>
<dbReference type="InterPro" id="IPR044974">
    <property type="entry name" value="Disease_R_plants"/>
</dbReference>
<evidence type="ECO:0000259" key="13">
    <source>
        <dbReference type="Pfam" id="PF23598"/>
    </source>
</evidence>
<name>A0AAV1BU67_OLDCO</name>
<gene>
    <name evidence="14" type="ORF">OLC1_LOCUS24830</name>
</gene>
<dbReference type="Pfam" id="PF23559">
    <property type="entry name" value="WHD_DRP"/>
    <property type="match status" value="1"/>
</dbReference>
<dbReference type="GO" id="GO:0005524">
    <property type="term" value="F:ATP binding"/>
    <property type="evidence" value="ECO:0007669"/>
    <property type="project" value="UniProtKB-KW"/>
</dbReference>
<dbReference type="Gene3D" id="1.10.10.10">
    <property type="entry name" value="Winged helix-like DNA-binding domain superfamily/Winged helix DNA-binding domain"/>
    <property type="match status" value="1"/>
</dbReference>
<keyword evidence="8" id="KW-0547">Nucleotide-binding</keyword>
<evidence type="ECO:0000256" key="8">
    <source>
        <dbReference type="ARBA" id="ARBA00022741"/>
    </source>
</evidence>
<feature type="domain" description="Disease resistance R13L4/SHOC-2-like LRR" evidence="13">
    <location>
        <begin position="1221"/>
        <end position="1406"/>
    </location>
</feature>
<evidence type="ECO:0000259" key="11">
    <source>
        <dbReference type="Pfam" id="PF00931"/>
    </source>
</evidence>
<dbReference type="InterPro" id="IPR032675">
    <property type="entry name" value="LRR_dom_sf"/>
</dbReference>
<dbReference type="EMBL" id="CATKSE010000001">
    <property type="protein sequence ID" value="CAI9086845.1"/>
    <property type="molecule type" value="Genomic_DNA"/>
</dbReference>
<dbReference type="PANTHER" id="PTHR23155:SF1152">
    <property type="entry name" value="AAA+ ATPASE DOMAIN-CONTAINING PROTEIN"/>
    <property type="match status" value="1"/>
</dbReference>
<evidence type="ECO:0000259" key="12">
    <source>
        <dbReference type="Pfam" id="PF23559"/>
    </source>
</evidence>
<dbReference type="InterPro" id="IPR002182">
    <property type="entry name" value="NB-ARC"/>
</dbReference>
<dbReference type="Gene3D" id="3.80.10.10">
    <property type="entry name" value="Ribonuclease Inhibitor"/>
    <property type="match status" value="1"/>
</dbReference>
<dbReference type="GO" id="GO:0009626">
    <property type="term" value="P:plant-type hypersensitive response"/>
    <property type="evidence" value="ECO:0007669"/>
    <property type="project" value="UniProtKB-KW"/>
</dbReference>
<evidence type="ECO:0000256" key="3">
    <source>
        <dbReference type="ARBA" id="ARBA00008894"/>
    </source>
</evidence>
<dbReference type="InterPro" id="IPR027417">
    <property type="entry name" value="P-loop_NTPase"/>
</dbReference>
<dbReference type="FunFam" id="1.10.10.10:FF:000322">
    <property type="entry name" value="Probable disease resistance protein At1g63360"/>
    <property type="match status" value="1"/>
</dbReference>
<dbReference type="InterPro" id="IPR055414">
    <property type="entry name" value="LRR_R13L4/SHOC2-like"/>
</dbReference>
<keyword evidence="4" id="KW-0963">Cytoplasm</keyword>
<keyword evidence="5" id="KW-0433">Leucine-rich repeat</keyword>
<dbReference type="SUPFAM" id="SSF52540">
    <property type="entry name" value="P-loop containing nucleoside triphosphate hydrolases"/>
    <property type="match status" value="1"/>
</dbReference>
<feature type="domain" description="Disease resistance protein winged helix" evidence="12">
    <location>
        <begin position="1070"/>
        <end position="1140"/>
    </location>
</feature>
<accession>A0AAV1BU67</accession>
<keyword evidence="7" id="KW-0677">Repeat</keyword>
<dbReference type="PRINTS" id="PR00364">
    <property type="entry name" value="DISEASERSIST"/>
</dbReference>
<protein>
    <submittedName>
        <fullName evidence="14">OLC1v1020764C1</fullName>
    </submittedName>
</protein>
<dbReference type="GO" id="GO:0051607">
    <property type="term" value="P:defense response to virus"/>
    <property type="evidence" value="ECO:0007669"/>
    <property type="project" value="UniProtKB-ARBA"/>
</dbReference>
<evidence type="ECO:0000256" key="5">
    <source>
        <dbReference type="ARBA" id="ARBA00022614"/>
    </source>
</evidence>
<reference evidence="14" key="1">
    <citation type="submission" date="2023-03" db="EMBL/GenBank/DDBJ databases">
        <authorList>
            <person name="Julca I."/>
        </authorList>
    </citation>
    <scope>NUCLEOTIDE SEQUENCE</scope>
</reference>
<dbReference type="PANTHER" id="PTHR23155">
    <property type="entry name" value="DISEASE RESISTANCE PROTEIN RP"/>
    <property type="match status" value="1"/>
</dbReference>
<evidence type="ECO:0000313" key="14">
    <source>
        <dbReference type="EMBL" id="CAI9086845.1"/>
    </source>
</evidence>
<keyword evidence="9" id="KW-0611">Plant defense</keyword>
<comment type="caution">
    <text evidence="14">The sequence shown here is derived from an EMBL/GenBank/DDBJ whole genome shotgun (WGS) entry which is preliminary data.</text>
</comment>
<comment type="subcellular location">
    <subcellularLocation>
        <location evidence="2">Cytoplasm</location>
    </subcellularLocation>
</comment>
<dbReference type="InterPro" id="IPR042197">
    <property type="entry name" value="Apaf_helical"/>
</dbReference>